<dbReference type="FunFam" id="1.10.442.10:FF:000001">
    <property type="entry name" value="Cytochrome c oxidase subunit 4 isoform 1"/>
    <property type="match status" value="1"/>
</dbReference>
<evidence type="ECO:0000256" key="9">
    <source>
        <dbReference type="SAM" id="MobiDB-lite"/>
    </source>
</evidence>
<evidence type="ECO:0000256" key="5">
    <source>
        <dbReference type="ARBA" id="ARBA00022792"/>
    </source>
</evidence>
<protein>
    <recommendedName>
        <fullName evidence="13">Cytochrome c oxidase subunit 4</fullName>
    </recommendedName>
</protein>
<evidence type="ECO:0000256" key="8">
    <source>
        <dbReference type="ARBA" id="ARBA00023136"/>
    </source>
</evidence>
<comment type="similarity">
    <text evidence="3">Belongs to the cytochrome c oxidase IV family.</text>
</comment>
<dbReference type="Ensembl" id="ENSSSCT00035084030.1">
    <property type="protein sequence ID" value="ENSSSCP00035034918.1"/>
    <property type="gene ID" value="ENSSSCG00035062537.1"/>
</dbReference>
<evidence type="ECO:0008006" key="13">
    <source>
        <dbReference type="Google" id="ProtNLM"/>
    </source>
</evidence>
<evidence type="ECO:0000256" key="7">
    <source>
        <dbReference type="ARBA" id="ARBA00023128"/>
    </source>
</evidence>
<dbReference type="InterPro" id="IPR036639">
    <property type="entry name" value="Cyt_c_oxidase_su4_sf"/>
</dbReference>
<comment type="pathway">
    <text evidence="2">Energy metabolism; oxidative phosphorylation.</text>
</comment>
<dbReference type="GO" id="GO:0006123">
    <property type="term" value="P:mitochondrial electron transport, cytochrome c to oxygen"/>
    <property type="evidence" value="ECO:0007669"/>
    <property type="project" value="InterPro"/>
</dbReference>
<dbReference type="Proteomes" id="UP000694720">
    <property type="component" value="Unplaced"/>
</dbReference>
<evidence type="ECO:0000256" key="1">
    <source>
        <dbReference type="ARBA" id="ARBA00004434"/>
    </source>
</evidence>
<organism evidence="11 12">
    <name type="scientific">Sus scrofa</name>
    <name type="common">Pig</name>
    <dbReference type="NCBI Taxonomy" id="9823"/>
    <lineage>
        <taxon>Eukaryota</taxon>
        <taxon>Metazoa</taxon>
        <taxon>Chordata</taxon>
        <taxon>Craniata</taxon>
        <taxon>Vertebrata</taxon>
        <taxon>Euteleostomi</taxon>
        <taxon>Mammalia</taxon>
        <taxon>Eutheria</taxon>
        <taxon>Laurasiatheria</taxon>
        <taxon>Artiodactyla</taxon>
        <taxon>Suina</taxon>
        <taxon>Suidae</taxon>
        <taxon>Sus</taxon>
    </lineage>
</organism>
<dbReference type="PANTHER" id="PTHR10707:SF11">
    <property type="entry name" value="CYTOCHROME C OXIDASE SUBUNIT 4 ISOFORM 2, MITOCHONDRIAL"/>
    <property type="match status" value="1"/>
</dbReference>
<keyword evidence="6 10" id="KW-1133">Transmembrane helix</keyword>
<dbReference type="CDD" id="cd00922">
    <property type="entry name" value="Cyt_c_Oxidase_IV"/>
    <property type="match status" value="1"/>
</dbReference>
<dbReference type="PRINTS" id="PR01873">
    <property type="entry name" value="CYTCOXIDASE4"/>
</dbReference>
<feature type="region of interest" description="Disordered" evidence="9">
    <location>
        <begin position="405"/>
        <end position="448"/>
    </location>
</feature>
<dbReference type="UniPathway" id="UPA00705"/>
<evidence type="ECO:0000313" key="11">
    <source>
        <dbReference type="Ensembl" id="ENSSSCP00035034918.1"/>
    </source>
</evidence>
<proteinExistence type="inferred from homology"/>
<evidence type="ECO:0000256" key="6">
    <source>
        <dbReference type="ARBA" id="ARBA00022989"/>
    </source>
</evidence>
<evidence type="ECO:0000256" key="4">
    <source>
        <dbReference type="ARBA" id="ARBA00022692"/>
    </source>
</evidence>
<dbReference type="SUPFAM" id="SSF81406">
    <property type="entry name" value="Mitochondrial cytochrome c oxidase subunit IV"/>
    <property type="match status" value="1"/>
</dbReference>
<feature type="transmembrane region" description="Helical" evidence="10">
    <location>
        <begin position="300"/>
        <end position="318"/>
    </location>
</feature>
<name>A0A8D1D0I4_PIG</name>
<dbReference type="GO" id="GO:0045277">
    <property type="term" value="C:respiratory chain complex IV"/>
    <property type="evidence" value="ECO:0007669"/>
    <property type="project" value="InterPro"/>
</dbReference>
<feature type="region of interest" description="Disordered" evidence="9">
    <location>
        <begin position="117"/>
        <end position="174"/>
    </location>
</feature>
<keyword evidence="4 10" id="KW-0812">Transmembrane</keyword>
<dbReference type="PANTHER" id="PTHR10707">
    <property type="entry name" value="CYTOCHROME C OXIDASE SUBUNIT IV"/>
    <property type="match status" value="1"/>
</dbReference>
<dbReference type="GO" id="GO:0005743">
    <property type="term" value="C:mitochondrial inner membrane"/>
    <property type="evidence" value="ECO:0007669"/>
    <property type="project" value="UniProtKB-SubCell"/>
</dbReference>
<dbReference type="InterPro" id="IPR013288">
    <property type="entry name" value="Cyt_c_oxidase_su4"/>
</dbReference>
<keyword evidence="5" id="KW-0999">Mitochondrion inner membrane</keyword>
<evidence type="ECO:0000256" key="2">
    <source>
        <dbReference type="ARBA" id="ARBA00004673"/>
    </source>
</evidence>
<accession>A0A8D1D0I4</accession>
<evidence type="ECO:0000256" key="3">
    <source>
        <dbReference type="ARBA" id="ARBA00008135"/>
    </source>
</evidence>
<sequence>MNPRGRHFSALFGYGGAERQVVHHRPAPRFLMFAGFLKQEALALGWKVGKTWVLKGPKRAFQVEKTAVSRGMEAGRSSFWEYWTQRAGPASWSQGWHGLGDGGGRVSRGRTPVDREIEADSHCSPSPQAVAGSPQGCRLGAAGAPPRQDVPTRGRPLERLRGGPRGGRQRSGPSAAGSLLVVWQTQVELWLPRSCEMSFRAAWSLVLRKGEVGMRGIHSPGATAHGKEKMPPYTSYHAQRSYPMPDEPFCTELSAEQWALKEKEKGSWTQLSHAEKVALYRLQYHETFAEMNRRSNEWKTVMGCVFFFFGFTGLMIWWQHVYGEWQDLTWLQPSARSWWPQPPAKLALICRIVKSPPKRCRIKGRARLPGLQCRVSLGFSSLISKVGTQWFLECSFEVGGSLEGDGQDGEGAVHTDPVPGDPGSAGGGGAGRVPPAPVPTLRFPCSLP</sequence>
<reference evidence="11" key="1">
    <citation type="submission" date="2025-08" db="UniProtKB">
        <authorList>
            <consortium name="Ensembl"/>
        </authorList>
    </citation>
    <scope>IDENTIFICATION</scope>
</reference>
<keyword evidence="8 10" id="KW-0472">Membrane</keyword>
<evidence type="ECO:0000313" key="12">
    <source>
        <dbReference type="Proteomes" id="UP000694720"/>
    </source>
</evidence>
<dbReference type="AlphaFoldDB" id="A0A8D1D0I4"/>
<keyword evidence="7" id="KW-0496">Mitochondrion</keyword>
<dbReference type="Pfam" id="PF02936">
    <property type="entry name" value="COX4"/>
    <property type="match status" value="1"/>
</dbReference>
<comment type="subcellular location">
    <subcellularLocation>
        <location evidence="1">Mitochondrion inner membrane</location>
        <topology evidence="1">Single-pass membrane protein</topology>
    </subcellularLocation>
</comment>
<dbReference type="InterPro" id="IPR004203">
    <property type="entry name" value="Cyt_c_oxidase_su4_fam"/>
</dbReference>
<dbReference type="Gene3D" id="1.10.442.10">
    <property type="entry name" value="Cytochrome c oxidase subunit IV"/>
    <property type="match status" value="1"/>
</dbReference>
<evidence type="ECO:0000256" key="10">
    <source>
        <dbReference type="SAM" id="Phobius"/>
    </source>
</evidence>
<feature type="compositionally biased region" description="Basic and acidic residues" evidence="9">
    <location>
        <begin position="150"/>
        <end position="161"/>
    </location>
</feature>